<dbReference type="Gene3D" id="3.20.20.470">
    <property type="entry name" value="Glucansucrase"/>
    <property type="match status" value="2"/>
</dbReference>
<dbReference type="Pfam" id="PF01473">
    <property type="entry name" value="Choline_bind_1"/>
    <property type="match status" value="1"/>
</dbReference>
<evidence type="ECO:0000256" key="3">
    <source>
        <dbReference type="ARBA" id="ARBA00009247"/>
    </source>
</evidence>
<comment type="caution">
    <text evidence="14">The sequence shown here is derived from an EMBL/GenBank/DDBJ whole genome shotgun (WGS) entry which is preliminary data.</text>
</comment>
<name>A0ABS7V231_LEUGE</name>
<dbReference type="SUPFAM" id="SSF82057">
    <property type="entry name" value="Prokaryotic SH3-related domain"/>
    <property type="match status" value="7"/>
</dbReference>
<dbReference type="PROSITE" id="PS51780">
    <property type="entry name" value="GW"/>
    <property type="match status" value="5"/>
</dbReference>
<evidence type="ECO:0000256" key="10">
    <source>
        <dbReference type="ARBA" id="ARBA00032238"/>
    </source>
</evidence>
<feature type="domain" description="GW" evidence="13">
    <location>
        <begin position="1637"/>
        <end position="1715"/>
    </location>
</feature>
<evidence type="ECO:0000256" key="9">
    <source>
        <dbReference type="ARBA" id="ARBA00029911"/>
    </source>
</evidence>
<dbReference type="InterPro" id="IPR017853">
    <property type="entry name" value="GH"/>
</dbReference>
<evidence type="ECO:0000256" key="8">
    <source>
        <dbReference type="ARBA" id="ARBA00022737"/>
    </source>
</evidence>
<keyword evidence="8" id="KW-0677">Repeat</keyword>
<evidence type="ECO:0000256" key="1">
    <source>
        <dbReference type="ARBA" id="ARBA00001152"/>
    </source>
</evidence>
<evidence type="ECO:0000256" key="5">
    <source>
        <dbReference type="ARBA" id="ARBA00022676"/>
    </source>
</evidence>
<dbReference type="Pfam" id="PF13457">
    <property type="entry name" value="GW"/>
    <property type="match status" value="7"/>
</dbReference>
<comment type="catalytic activity">
    <reaction evidence="1">
        <text>[(1-&gt;6)-alpha-D-glucosyl](n) + sucrose = [(1-&gt;6)-alpha-D-glucosyl](n+1) + D-fructose</text>
        <dbReference type="Rhea" id="RHEA:18825"/>
        <dbReference type="Rhea" id="RHEA-COMP:11144"/>
        <dbReference type="Rhea" id="RHEA-COMP:11145"/>
        <dbReference type="ChEBI" id="CHEBI:17992"/>
        <dbReference type="ChEBI" id="CHEBI:18269"/>
        <dbReference type="ChEBI" id="CHEBI:37721"/>
        <dbReference type="EC" id="2.4.1.5"/>
    </reaction>
</comment>
<keyword evidence="7 12" id="KW-0732">Signal</keyword>
<feature type="signal peptide" evidence="12">
    <location>
        <begin position="1"/>
        <end position="39"/>
    </location>
</feature>
<dbReference type="PROSITE" id="PS51170">
    <property type="entry name" value="CW"/>
    <property type="match status" value="2"/>
</dbReference>
<dbReference type="Pfam" id="PF19258">
    <property type="entry name" value="KxYKxGKxW_sig"/>
    <property type="match status" value="1"/>
</dbReference>
<dbReference type="InterPro" id="IPR022263">
    <property type="entry name" value="KxYKxGKxW"/>
</dbReference>
<comment type="function">
    <text evidence="2">Production of extracellular glucans, that are thought to play a key role in the development of the dental plaque because of their ability to adhere to smooth surfaces and mediate the aggregation of bacterial cells and food debris.</text>
</comment>
<proteinExistence type="inferred from homology"/>
<evidence type="ECO:0000256" key="11">
    <source>
        <dbReference type="PROSITE-ProRule" id="PRU00591"/>
    </source>
</evidence>
<reference evidence="14 15" key="1">
    <citation type="submission" date="2021-05" db="EMBL/GenBank/DDBJ databases">
        <title>Pangenome of Leuconostoc gelidum warrants species status for Leuconostoc gelidum subsp. gasicomitatum.</title>
        <authorList>
            <person name="Johansson P."/>
            <person name="Sade E."/>
            <person name="Hultman J."/>
            <person name="Auvinen P."/>
            <person name="Bjorkroth J."/>
        </authorList>
    </citation>
    <scope>NUCLEOTIDE SEQUENCE [LARGE SCALE GENOMIC DNA]</scope>
    <source>
        <strain evidence="14 15">AMKR21</strain>
    </source>
</reference>
<dbReference type="EC" id="2.4.1.5" evidence="4"/>
<sequence>MMGQESITRKKLYKSGKSWVAAATAFAVMGGVSITTASADTTTLGQSDTVTQKSGITDQSKIAIASIKKEPVLNATTPDKAAVATPDKAVVATPDKAAVATPDKAVAATPKTVEATSNAVDQTPQEVTGGQYQFRDGSVVYIDKNGKLVTGLQNISGNLQYFDKDGSQVKGDFRTELGKNKQYFDKNTGTAIAYLDKSNEVTNGYDAYGNQVKSNFLIDGSNNTYYFDKQGVMLTGLQTIENKQYYFDEQGLMRKSYTGTFNGQVIYFDSTTGVGKTAAEYQFEQGLTIQNDQFTPHNAAKSYDTKSFDNIEGYLTADTWYQPKDILTNGTTWTASTEKDKRPLLMTWWPDQQTQADYLNYMSKIGIITDSTQYTVKSNQSTMNLAVQNVQVAIEKRITQQANTQWLKDAMTSFIKEEYNWSDKSENIDYGGLQFQGGFLKYNNSPLTKDINSSFRLLNRVLFNRDDKSDNKGSEFLLANDVDNSNPIVQAEQLNWLYYLMNFGTITANDSDANFDGIRIDAVDNVDADLLNIASDYFKAAYKVDQNDNTANKHISILEDWSGLDVSKIDAMGNPQLTMNTNVQNSLLNALTKSPTNRWDISSLINTSLIKSSNQEKAVPNYSFVRAHDSEVQGILGQILTDTTTAKSGNSFTPEELKQAFEIYYKDQKSPQKKYTHYNMVSAYADLLTNKDTVPRVYYGDLYTDGGQYMANKTDNFSAITALLKARIKYVSGNQITSVDSNHKDVFTSVRDGNNQRNEGIGVIISNNPTLNIGTDSISLSMGKVHANQEYRALMLATDTGIDVYDTNNETSALDPSKAPILTTDSNGNLNITSQYIKGYGANNPLVSGYLGVWIPVGASDLQDVRNKALADSSLNSKQSDNGVFHANAALDTNVIYEGFSNFQDNPTTEAERTNVVISKSAGLFKSWGVTSFQMAPQYRSSQDGTFLDSVIDNGYAFTDRYDVGFNTPTKYGTDADLRSALKALHAEGIQVMADWVPDQIYNLPGQQVASVTRVDQQGVAWNNGQIENMLYVVNTAGGGQYQAEYGGKYLDILQQKYPELFQKNQISTGVPMDANTKIKEWSAKYFNGTNVLGRGAFYVLKDWASNQYFNVAKTDDVFLPMQLMNKTSQTGFTSDAKGVKYFSTSGYQAKNSFVKDSDNNWYYFDKDGYMVRPVQGASGLTKINAPKSDGNYDVKGGKYYYFMPNGIELRNSFVKDLNGSSYYFNSMGERLSDQYVFDTAGNAYHLDSDGTMSIGLLSVGNQTQYFAKNGVQLKGSYAYDKQSNQWYKFDANSGNSEKISRPDNVDQLNYVLIDATATIGINTDYTAYITSSVRNDGLFLNAPYQVKDAQLSDMSRKYNGYQVQVRQQYTDAQGVNWNMIVLNGQDVWVDSRALTMAPFKTMNQTSFISYANRNDGLFLNAPYQVKGYQLAGMSNQYKGQQVTIAGVANVSGKDWSLISFNGTQYWIDSQALNTNFTHDMNQRVFVNTNSNLDGLFLNAPYRQSGYKLAGLAKNYNNQTVTISQQYFDDQGTVWSQVVLGGQTVWVDNQALAQMQVSDTDQQLYVNSNGRSDGLFLNAPYRGQGAQLMGMTANYNGQHVQVTKQGQDAYGSQWRFITLNNQQVWVDSRALTTTIMQAMNDDMYVNSNQRIDGLWSNAPYTMSGAKWAGDTRSANGQYVHVSKVYSNEVGNTYYLTNLNDKKIWIDKQAFTDTFDQSVALNATIQARKQADGMFATAPYGESGANFVNYVTPYVDQKVQVTKAHGDVQGKTWYLATVSGQQVWIDERSFSQVVTKTVTYSATITPRTKQDALFSGAPYGSENAKLIGYASNYRGKSVSALEEYTDKKGITWDLVKLDNQQVWVDKRALQV</sequence>
<evidence type="ECO:0000256" key="4">
    <source>
        <dbReference type="ARBA" id="ARBA00012592"/>
    </source>
</evidence>
<feature type="repeat" description="Cell wall-binding" evidence="11">
    <location>
        <begin position="234"/>
        <end position="253"/>
    </location>
</feature>
<dbReference type="InterPro" id="IPR003318">
    <property type="entry name" value="Glyco_hydro70cat"/>
</dbReference>
<dbReference type="Gene3D" id="2.30.30.420">
    <property type="entry name" value="glucansucrase"/>
    <property type="match status" value="1"/>
</dbReference>
<feature type="domain" description="GW" evidence="13">
    <location>
        <begin position="1793"/>
        <end position="1870"/>
    </location>
</feature>
<comment type="similarity">
    <text evidence="3">Belongs to the glycosyl hydrolase 70 family.</text>
</comment>
<evidence type="ECO:0000256" key="2">
    <source>
        <dbReference type="ARBA" id="ARBA00003243"/>
    </source>
</evidence>
<dbReference type="Gene3D" id="2.10.270.10">
    <property type="entry name" value="Cholin Binding"/>
    <property type="match status" value="3"/>
</dbReference>
<dbReference type="InterPro" id="IPR025987">
    <property type="entry name" value="GW_dom"/>
</dbReference>
<dbReference type="SUPFAM" id="SSF51445">
    <property type="entry name" value="(Trans)glycosidases"/>
    <property type="match status" value="2"/>
</dbReference>
<feature type="domain" description="GW" evidence="13">
    <location>
        <begin position="1558"/>
        <end position="1636"/>
    </location>
</feature>
<keyword evidence="5" id="KW-0328">Glycosyltransferase</keyword>
<evidence type="ECO:0000313" key="14">
    <source>
        <dbReference type="EMBL" id="MBZ5999044.1"/>
    </source>
</evidence>
<dbReference type="EMBL" id="JAHBFX010000001">
    <property type="protein sequence ID" value="MBZ5999044.1"/>
    <property type="molecule type" value="Genomic_DNA"/>
</dbReference>
<dbReference type="Pfam" id="PF02324">
    <property type="entry name" value="Glyco_hydro_70"/>
    <property type="match status" value="1"/>
</dbReference>
<gene>
    <name evidence="14" type="ORF">KIJ07_01180</name>
</gene>
<evidence type="ECO:0000256" key="7">
    <source>
        <dbReference type="ARBA" id="ARBA00022729"/>
    </source>
</evidence>
<evidence type="ECO:0000313" key="15">
    <source>
        <dbReference type="Proteomes" id="UP000705994"/>
    </source>
</evidence>
<dbReference type="Proteomes" id="UP000705994">
    <property type="component" value="Unassembled WGS sequence"/>
</dbReference>
<evidence type="ECO:0000256" key="6">
    <source>
        <dbReference type="ARBA" id="ARBA00022679"/>
    </source>
</evidence>
<protein>
    <recommendedName>
        <fullName evidence="4">dextransucrase</fullName>
        <ecNumber evidence="4">2.4.1.5</ecNumber>
    </recommendedName>
    <alternativeName>
        <fullName evidence="9">Dextransucrase</fullName>
    </alternativeName>
    <alternativeName>
        <fullName evidence="10">Sucrose 6-glucosyltransferase</fullName>
    </alternativeName>
</protein>
<evidence type="ECO:0000259" key="13">
    <source>
        <dbReference type="PROSITE" id="PS51780"/>
    </source>
</evidence>
<accession>A0ABS7V231</accession>
<feature type="chain" id="PRO_5046977572" description="dextransucrase" evidence="12">
    <location>
        <begin position="40"/>
        <end position="1870"/>
    </location>
</feature>
<dbReference type="InterPro" id="IPR038200">
    <property type="entry name" value="GW_dom_sf"/>
</dbReference>
<dbReference type="SUPFAM" id="SSF69360">
    <property type="entry name" value="Cell wall binding repeat"/>
    <property type="match status" value="2"/>
</dbReference>
<dbReference type="NCBIfam" id="TIGR03715">
    <property type="entry name" value="KxYKxGKxW"/>
    <property type="match status" value="1"/>
</dbReference>
<dbReference type="InterPro" id="IPR018337">
    <property type="entry name" value="Cell_wall/Cho-bd_repeat"/>
</dbReference>
<organism evidence="14 15">
    <name type="scientific">Leuconostoc gelidum subsp. gelidum</name>
    <dbReference type="NCBI Taxonomy" id="1607839"/>
    <lineage>
        <taxon>Bacteria</taxon>
        <taxon>Bacillati</taxon>
        <taxon>Bacillota</taxon>
        <taxon>Bacilli</taxon>
        <taxon>Lactobacillales</taxon>
        <taxon>Lactobacillaceae</taxon>
        <taxon>Leuconostoc</taxon>
        <taxon>Leuconostoc gelidum group</taxon>
    </lineage>
</organism>
<feature type="domain" description="GW" evidence="13">
    <location>
        <begin position="1479"/>
        <end position="1557"/>
    </location>
</feature>
<feature type="repeat" description="Cell wall-binding" evidence="11">
    <location>
        <begin position="1151"/>
        <end position="1171"/>
    </location>
</feature>
<feature type="domain" description="GW" evidence="13">
    <location>
        <begin position="1399"/>
        <end position="1478"/>
    </location>
</feature>
<evidence type="ECO:0000256" key="12">
    <source>
        <dbReference type="SAM" id="SignalP"/>
    </source>
</evidence>
<dbReference type="Pfam" id="PF19127">
    <property type="entry name" value="Choline_bind_3"/>
    <property type="match status" value="4"/>
</dbReference>
<keyword evidence="15" id="KW-1185">Reference proteome</keyword>
<keyword evidence="6" id="KW-0808">Transferase</keyword>
<dbReference type="Gene3D" id="2.30.30.170">
    <property type="match status" value="7"/>
</dbReference>